<dbReference type="PANTHER" id="PTHR35124">
    <property type="entry name" value="CYTOCHROME P450 FAMILY PROTEIN"/>
    <property type="match status" value="1"/>
</dbReference>
<proteinExistence type="predicted"/>
<keyword evidence="1" id="KW-0472">Membrane</keyword>
<reference evidence="2" key="1">
    <citation type="submission" date="2020-06" db="EMBL/GenBank/DDBJ databases">
        <title>WGS assembly of Ceratodon purpureus strain R40.</title>
        <authorList>
            <person name="Carey S.B."/>
            <person name="Jenkins J."/>
            <person name="Shu S."/>
            <person name="Lovell J.T."/>
            <person name="Sreedasyam A."/>
            <person name="Maumus F."/>
            <person name="Tiley G.P."/>
            <person name="Fernandez-Pozo N."/>
            <person name="Barry K."/>
            <person name="Chen C."/>
            <person name="Wang M."/>
            <person name="Lipzen A."/>
            <person name="Daum C."/>
            <person name="Saski C.A."/>
            <person name="Payton A.C."/>
            <person name="Mcbreen J.C."/>
            <person name="Conrad R.E."/>
            <person name="Kollar L.M."/>
            <person name="Olsson S."/>
            <person name="Huttunen S."/>
            <person name="Landis J.B."/>
            <person name="Wickett N.J."/>
            <person name="Johnson M.G."/>
            <person name="Rensing S.A."/>
            <person name="Grimwood J."/>
            <person name="Schmutz J."/>
            <person name="Mcdaniel S.F."/>
        </authorList>
    </citation>
    <scope>NUCLEOTIDE SEQUENCE</scope>
    <source>
        <strain evidence="2">R40</strain>
    </source>
</reference>
<organism evidence="2 3">
    <name type="scientific">Ceratodon purpureus</name>
    <name type="common">Fire moss</name>
    <name type="synonym">Dicranum purpureum</name>
    <dbReference type="NCBI Taxonomy" id="3225"/>
    <lineage>
        <taxon>Eukaryota</taxon>
        <taxon>Viridiplantae</taxon>
        <taxon>Streptophyta</taxon>
        <taxon>Embryophyta</taxon>
        <taxon>Bryophyta</taxon>
        <taxon>Bryophytina</taxon>
        <taxon>Bryopsida</taxon>
        <taxon>Dicranidae</taxon>
        <taxon>Pseudoditrichales</taxon>
        <taxon>Ditrichaceae</taxon>
        <taxon>Ceratodon</taxon>
    </lineage>
</organism>
<dbReference type="AlphaFoldDB" id="A0A8T0GNH7"/>
<keyword evidence="1" id="KW-1133">Transmembrane helix</keyword>
<gene>
    <name evidence="2" type="ORF">KC19_9G039100</name>
</gene>
<name>A0A8T0GNH7_CERPU</name>
<dbReference type="PANTHER" id="PTHR35124:SF1">
    <property type="entry name" value="CYTOCHROME P450 FAMILY PROTEIN"/>
    <property type="match status" value="1"/>
</dbReference>
<keyword evidence="1" id="KW-0812">Transmembrane</keyword>
<evidence type="ECO:0000313" key="3">
    <source>
        <dbReference type="Proteomes" id="UP000822688"/>
    </source>
</evidence>
<evidence type="ECO:0000256" key="1">
    <source>
        <dbReference type="SAM" id="Phobius"/>
    </source>
</evidence>
<protein>
    <submittedName>
        <fullName evidence="2">Uncharacterized protein</fullName>
    </submittedName>
</protein>
<comment type="caution">
    <text evidence="2">The sequence shown here is derived from an EMBL/GenBank/DDBJ whole genome shotgun (WGS) entry which is preliminary data.</text>
</comment>
<dbReference type="Proteomes" id="UP000822688">
    <property type="component" value="Chromosome 9"/>
</dbReference>
<keyword evidence="3" id="KW-1185">Reference proteome</keyword>
<feature type="transmembrane region" description="Helical" evidence="1">
    <location>
        <begin position="17"/>
        <end position="35"/>
    </location>
</feature>
<dbReference type="EMBL" id="CM026430">
    <property type="protein sequence ID" value="KAG0561121.1"/>
    <property type="molecule type" value="Genomic_DNA"/>
</dbReference>
<accession>A0A8T0GNH7</accession>
<sequence>MKEELHTSLSPQPKLDVVYRVGFIVVLMFAGYRMALACSRNVFLQDYVASIQPGLVVAAPYDSTPHAPAEKTKTKEKINTWPLLYPTFPNEGVSLLQQLHENSTLPCSQRRTFTAEVFGLPRPKNGEPIRLHTGKIHELSIVSYEENGKRRCAGGDYFETDLSGINWKTRPPILDNLDGSYGVQLMVDSRFAGLFVFKVVLLFANFHALDTWNCTAWSRFENVVTVEIEFVAPEHEKLPALRRCTDEDFSLKAWSGRWNRHTWNDTCEIRDDGRFVCIDPNEECQEPWCDGKVGALESNGWVYSAHCKFKIFTKDEAWDCLNKRWLFFWGDSNHEDTVRNLLNFVLGFPLEDVNYFRRWFNGTVHHPDNPQYSLTITKIFNGHYEEAGNLIGLSSLRNDSYRALLTSYFNGTRTPDTMVMNSGLHDAHFYKHASEFAHDGVDFAISFWQSLWTQSPPSIIYRTTVAGAGFAKDGSHARDGVPNPHKMEIFNRIFVEKLQQTLPGLKIVDAFDMTFPFHYDLNHTDGVHYGRGPSKTPWPWHHIHGFSKATQVGHQYFVDLMLVHILLNAICPLQI</sequence>
<evidence type="ECO:0000313" key="2">
    <source>
        <dbReference type="EMBL" id="KAG0561121.1"/>
    </source>
</evidence>